<dbReference type="InterPro" id="IPR007404">
    <property type="entry name" value="YdjM-like"/>
</dbReference>
<accession>A0A9D9I1E2</accession>
<feature type="transmembrane region" description="Helical" evidence="1">
    <location>
        <begin position="22"/>
        <end position="40"/>
    </location>
</feature>
<organism evidence="2 3">
    <name type="scientific">Candidatus Scybalomonas excrementavium</name>
    <dbReference type="NCBI Taxonomy" id="2840943"/>
    <lineage>
        <taxon>Bacteria</taxon>
        <taxon>Bacillati</taxon>
        <taxon>Bacillota</taxon>
        <taxon>Clostridia</taxon>
        <taxon>Lachnospirales</taxon>
        <taxon>Lachnospiraceae</taxon>
        <taxon>Lachnospiraceae incertae sedis</taxon>
        <taxon>Candidatus Scybalomonas</taxon>
    </lineage>
</organism>
<sequence>MSGDTHAAVGATSALLVTQPTTLLEAAISIGFGMLGGLLIDIDTKQSKGAKLGRIIMIPFFCYVVVGLYLFVRWNKNYLFLVTSQLETKTLIAILMIGALYLYGYHTPHRKFTHSIEFIGMTGILYYMAGFQFTLPLLVGKISHVLIDLLNKTSVRLSCIFQFDFCIGLVSSDGICNRILKVLAIIISVIILFLYFIQW</sequence>
<feature type="transmembrane region" description="Helical" evidence="1">
    <location>
        <begin position="52"/>
        <end position="72"/>
    </location>
</feature>
<dbReference type="EMBL" id="JADIML010000276">
    <property type="protein sequence ID" value="MBO8464190.1"/>
    <property type="molecule type" value="Genomic_DNA"/>
</dbReference>
<feature type="transmembrane region" description="Helical" evidence="1">
    <location>
        <begin position="78"/>
        <end position="103"/>
    </location>
</feature>
<reference evidence="2" key="2">
    <citation type="journal article" date="2021" name="PeerJ">
        <title>Extensive microbial diversity within the chicken gut microbiome revealed by metagenomics and culture.</title>
        <authorList>
            <person name="Gilroy R."/>
            <person name="Ravi A."/>
            <person name="Getino M."/>
            <person name="Pursley I."/>
            <person name="Horton D.L."/>
            <person name="Alikhan N.F."/>
            <person name="Baker D."/>
            <person name="Gharbi K."/>
            <person name="Hall N."/>
            <person name="Watson M."/>
            <person name="Adriaenssens E.M."/>
            <person name="Foster-Nyarko E."/>
            <person name="Jarju S."/>
            <person name="Secka A."/>
            <person name="Antonio M."/>
            <person name="Oren A."/>
            <person name="Chaudhuri R.R."/>
            <person name="La Ragione R."/>
            <person name="Hildebrand F."/>
            <person name="Pallen M.J."/>
        </authorList>
    </citation>
    <scope>NUCLEOTIDE SEQUENCE</scope>
    <source>
        <strain evidence="2">E3-2379</strain>
    </source>
</reference>
<dbReference type="GO" id="GO:0016787">
    <property type="term" value="F:hydrolase activity"/>
    <property type="evidence" value="ECO:0007669"/>
    <property type="project" value="UniProtKB-KW"/>
</dbReference>
<dbReference type="Pfam" id="PF04307">
    <property type="entry name" value="YdjM"/>
    <property type="match status" value="1"/>
</dbReference>
<comment type="caution">
    <text evidence="2">The sequence shown here is derived from an EMBL/GenBank/DDBJ whole genome shotgun (WGS) entry which is preliminary data.</text>
</comment>
<protein>
    <submittedName>
        <fullName evidence="2">Metal-dependent hydrolase</fullName>
    </submittedName>
</protein>
<evidence type="ECO:0000313" key="3">
    <source>
        <dbReference type="Proteomes" id="UP000823618"/>
    </source>
</evidence>
<keyword evidence="2" id="KW-0378">Hydrolase</keyword>
<evidence type="ECO:0000256" key="1">
    <source>
        <dbReference type="SAM" id="Phobius"/>
    </source>
</evidence>
<reference evidence="2" key="1">
    <citation type="submission" date="2020-10" db="EMBL/GenBank/DDBJ databases">
        <authorList>
            <person name="Gilroy R."/>
        </authorList>
    </citation>
    <scope>NUCLEOTIDE SEQUENCE</scope>
    <source>
        <strain evidence="2">E3-2379</strain>
    </source>
</reference>
<name>A0A9D9I1E2_9FIRM</name>
<evidence type="ECO:0000313" key="2">
    <source>
        <dbReference type="EMBL" id="MBO8464190.1"/>
    </source>
</evidence>
<dbReference type="AlphaFoldDB" id="A0A9D9I1E2"/>
<keyword evidence="1" id="KW-1133">Transmembrane helix</keyword>
<feature type="transmembrane region" description="Helical" evidence="1">
    <location>
        <begin position="179"/>
        <end position="197"/>
    </location>
</feature>
<gene>
    <name evidence="2" type="ORF">IAC13_09685</name>
</gene>
<proteinExistence type="predicted"/>
<keyword evidence="1" id="KW-0472">Membrane</keyword>
<feature type="transmembrane region" description="Helical" evidence="1">
    <location>
        <begin position="124"/>
        <end position="147"/>
    </location>
</feature>
<keyword evidence="1" id="KW-0812">Transmembrane</keyword>
<dbReference type="Proteomes" id="UP000823618">
    <property type="component" value="Unassembled WGS sequence"/>
</dbReference>